<keyword evidence="2" id="KW-1185">Reference proteome</keyword>
<organism evidence="1 2">
    <name type="scientific">Acaulospora colombiana</name>
    <dbReference type="NCBI Taxonomy" id="27376"/>
    <lineage>
        <taxon>Eukaryota</taxon>
        <taxon>Fungi</taxon>
        <taxon>Fungi incertae sedis</taxon>
        <taxon>Mucoromycota</taxon>
        <taxon>Glomeromycotina</taxon>
        <taxon>Glomeromycetes</taxon>
        <taxon>Diversisporales</taxon>
        <taxon>Acaulosporaceae</taxon>
        <taxon>Acaulospora</taxon>
    </lineage>
</organism>
<proteinExistence type="predicted"/>
<evidence type="ECO:0000313" key="2">
    <source>
        <dbReference type="Proteomes" id="UP000789525"/>
    </source>
</evidence>
<evidence type="ECO:0000313" key="1">
    <source>
        <dbReference type="EMBL" id="CAG8757103.1"/>
    </source>
</evidence>
<protein>
    <submittedName>
        <fullName evidence="1">16163_t:CDS:1</fullName>
    </submittedName>
</protein>
<feature type="non-terminal residue" evidence="1">
    <location>
        <position position="90"/>
    </location>
</feature>
<accession>A0ACA9QML5</accession>
<dbReference type="EMBL" id="CAJVPT010056632">
    <property type="protein sequence ID" value="CAG8757103.1"/>
    <property type="molecule type" value="Genomic_DNA"/>
</dbReference>
<dbReference type="Proteomes" id="UP000789525">
    <property type="component" value="Unassembled WGS sequence"/>
</dbReference>
<name>A0ACA9QML5_9GLOM</name>
<reference evidence="1" key="1">
    <citation type="submission" date="2021-06" db="EMBL/GenBank/DDBJ databases">
        <authorList>
            <person name="Kallberg Y."/>
            <person name="Tangrot J."/>
            <person name="Rosling A."/>
        </authorList>
    </citation>
    <scope>NUCLEOTIDE SEQUENCE</scope>
    <source>
        <strain evidence="1">CL356</strain>
    </source>
</reference>
<sequence>MSYVKVKKFDINIDTSDVSQLHHLVEMSSAYERDMNMDGSFILFFLTLQEKATRKSIMNEYSSELAKIAALTWRDASDEFRNKFAEIMKN</sequence>
<gene>
    <name evidence="1" type="ORF">ACOLOM_LOCUS13014</name>
</gene>
<comment type="caution">
    <text evidence="1">The sequence shown here is derived from an EMBL/GenBank/DDBJ whole genome shotgun (WGS) entry which is preliminary data.</text>
</comment>